<comment type="caution">
    <text evidence="2">The sequence shown here is derived from an EMBL/GenBank/DDBJ whole genome shotgun (WGS) entry which is preliminary data.</text>
</comment>
<keyword evidence="1" id="KW-0472">Membrane</keyword>
<proteinExistence type="predicted"/>
<accession>I9T697</accession>
<evidence type="ECO:0000313" key="2">
    <source>
        <dbReference type="EMBL" id="EIY64466.1"/>
    </source>
</evidence>
<dbReference type="Proteomes" id="UP000005150">
    <property type="component" value="Unassembled WGS sequence"/>
</dbReference>
<name>I9T697_9BACE</name>
<keyword evidence="1" id="KW-0812">Transmembrane</keyword>
<evidence type="ECO:0000256" key="1">
    <source>
        <dbReference type="SAM" id="Phobius"/>
    </source>
</evidence>
<gene>
    <name evidence="2" type="ORF">HMPREF1071_02111</name>
</gene>
<protein>
    <submittedName>
        <fullName evidence="2">Uncharacterized protein</fullName>
    </submittedName>
</protein>
<dbReference type="HOGENOM" id="CLU_3380580_0_0_10"/>
<organism evidence="2 3">
    <name type="scientific">Bacteroides salyersiae CL02T12C01</name>
    <dbReference type="NCBI Taxonomy" id="997887"/>
    <lineage>
        <taxon>Bacteria</taxon>
        <taxon>Pseudomonadati</taxon>
        <taxon>Bacteroidota</taxon>
        <taxon>Bacteroidia</taxon>
        <taxon>Bacteroidales</taxon>
        <taxon>Bacteroidaceae</taxon>
        <taxon>Bacteroides</taxon>
    </lineage>
</organism>
<keyword evidence="3" id="KW-1185">Reference proteome</keyword>
<keyword evidence="1" id="KW-1133">Transmembrane helix</keyword>
<dbReference type="EMBL" id="AGXV01000025">
    <property type="protein sequence ID" value="EIY64466.1"/>
    <property type="molecule type" value="Genomic_DNA"/>
</dbReference>
<dbReference type="AlphaFoldDB" id="I9T697"/>
<feature type="transmembrane region" description="Helical" evidence="1">
    <location>
        <begin position="7"/>
        <end position="27"/>
    </location>
</feature>
<reference evidence="2 3" key="1">
    <citation type="submission" date="2012-02" db="EMBL/GenBank/DDBJ databases">
        <title>The Genome Sequence of Bacteroides salyersiae CL02T12C01.</title>
        <authorList>
            <consortium name="The Broad Institute Genome Sequencing Platform"/>
            <person name="Earl A."/>
            <person name="Ward D."/>
            <person name="Feldgarden M."/>
            <person name="Gevers D."/>
            <person name="Zitomersky N.L."/>
            <person name="Coyne M.J."/>
            <person name="Comstock L.E."/>
            <person name="Young S.K."/>
            <person name="Zeng Q."/>
            <person name="Gargeya S."/>
            <person name="Fitzgerald M."/>
            <person name="Haas B."/>
            <person name="Abouelleil A."/>
            <person name="Alvarado L."/>
            <person name="Arachchi H.M."/>
            <person name="Berlin A."/>
            <person name="Chapman S.B."/>
            <person name="Gearin G."/>
            <person name="Goldberg J."/>
            <person name="Griggs A."/>
            <person name="Gujja S."/>
            <person name="Hansen M."/>
            <person name="Heiman D."/>
            <person name="Howarth C."/>
            <person name="Larimer J."/>
            <person name="Lui A."/>
            <person name="MacDonald P.J.P."/>
            <person name="McCowen C."/>
            <person name="Montmayeur A."/>
            <person name="Murphy C."/>
            <person name="Neiman D."/>
            <person name="Pearson M."/>
            <person name="Priest M."/>
            <person name="Roberts A."/>
            <person name="Saif S."/>
            <person name="Shea T."/>
            <person name="Sisk P."/>
            <person name="Stolte C."/>
            <person name="Sykes S."/>
            <person name="Wortman J."/>
            <person name="Nusbaum C."/>
            <person name="Birren B."/>
        </authorList>
    </citation>
    <scope>NUCLEOTIDE SEQUENCE [LARGE SCALE GENOMIC DNA]</scope>
    <source>
        <strain evidence="2 3">CL02T12C01</strain>
    </source>
</reference>
<evidence type="ECO:0000313" key="3">
    <source>
        <dbReference type="Proteomes" id="UP000005150"/>
    </source>
</evidence>
<sequence length="33" mass="3760">MSKGKDTIILGAFVLNKLFFYFLSNAFSNQVVF</sequence>
<dbReference type="PATRIC" id="fig|997887.3.peg.2207"/>